<proteinExistence type="predicted"/>
<evidence type="ECO:0000256" key="1">
    <source>
        <dbReference type="SAM" id="MobiDB-lite"/>
    </source>
</evidence>
<accession>A0A392RA30</accession>
<feature type="compositionally biased region" description="Polar residues" evidence="1">
    <location>
        <begin position="80"/>
        <end position="93"/>
    </location>
</feature>
<dbReference type="Proteomes" id="UP000265520">
    <property type="component" value="Unassembled WGS sequence"/>
</dbReference>
<keyword evidence="3" id="KW-1185">Reference proteome</keyword>
<evidence type="ECO:0000313" key="3">
    <source>
        <dbReference type="Proteomes" id="UP000265520"/>
    </source>
</evidence>
<feature type="compositionally biased region" description="Polar residues" evidence="1">
    <location>
        <begin position="9"/>
        <end position="24"/>
    </location>
</feature>
<organism evidence="2 3">
    <name type="scientific">Trifolium medium</name>
    <dbReference type="NCBI Taxonomy" id="97028"/>
    <lineage>
        <taxon>Eukaryota</taxon>
        <taxon>Viridiplantae</taxon>
        <taxon>Streptophyta</taxon>
        <taxon>Embryophyta</taxon>
        <taxon>Tracheophyta</taxon>
        <taxon>Spermatophyta</taxon>
        <taxon>Magnoliopsida</taxon>
        <taxon>eudicotyledons</taxon>
        <taxon>Gunneridae</taxon>
        <taxon>Pentapetalae</taxon>
        <taxon>rosids</taxon>
        <taxon>fabids</taxon>
        <taxon>Fabales</taxon>
        <taxon>Fabaceae</taxon>
        <taxon>Papilionoideae</taxon>
        <taxon>50 kb inversion clade</taxon>
        <taxon>NPAAA clade</taxon>
        <taxon>Hologalegina</taxon>
        <taxon>IRL clade</taxon>
        <taxon>Trifolieae</taxon>
        <taxon>Trifolium</taxon>
    </lineage>
</organism>
<dbReference type="AlphaFoldDB" id="A0A392RA30"/>
<reference evidence="2 3" key="1">
    <citation type="journal article" date="2018" name="Front. Plant Sci.">
        <title>Red Clover (Trifolium pratense) and Zigzag Clover (T. medium) - A Picture of Genomic Similarities and Differences.</title>
        <authorList>
            <person name="Dluhosova J."/>
            <person name="Istvanek J."/>
            <person name="Nedelnik J."/>
            <person name="Repkova J."/>
        </authorList>
    </citation>
    <scope>NUCLEOTIDE SEQUENCE [LARGE SCALE GENOMIC DNA]</scope>
    <source>
        <strain evidence="3">cv. 10/8</strain>
        <tissue evidence="2">Leaf</tissue>
    </source>
</reference>
<feature type="region of interest" description="Disordered" evidence="1">
    <location>
        <begin position="1"/>
        <end position="116"/>
    </location>
</feature>
<dbReference type="EMBL" id="LXQA010204558">
    <property type="protein sequence ID" value="MCI33463.1"/>
    <property type="molecule type" value="Genomic_DNA"/>
</dbReference>
<name>A0A392RA30_9FABA</name>
<evidence type="ECO:0000313" key="2">
    <source>
        <dbReference type="EMBL" id="MCI33463.1"/>
    </source>
</evidence>
<sequence>MSEFEENPSFDNPTNDVDLSNPLHSSGIFDDMTVPSKANVDVVPENSKGVQDNAVTKTPEFADRGEKEKTPENVMHGKASDTNTAVNSPSNESMKTEVVEVNDTTSEEKSVEETPA</sequence>
<feature type="non-terminal residue" evidence="2">
    <location>
        <position position="116"/>
    </location>
</feature>
<feature type="compositionally biased region" description="Basic and acidic residues" evidence="1">
    <location>
        <begin position="60"/>
        <end position="71"/>
    </location>
</feature>
<comment type="caution">
    <text evidence="2">The sequence shown here is derived from an EMBL/GenBank/DDBJ whole genome shotgun (WGS) entry which is preliminary data.</text>
</comment>
<protein>
    <submittedName>
        <fullName evidence="2">Uncharacterized protein</fullName>
    </submittedName>
</protein>
<feature type="compositionally biased region" description="Basic and acidic residues" evidence="1">
    <location>
        <begin position="106"/>
        <end position="116"/>
    </location>
</feature>